<evidence type="ECO:0000256" key="6">
    <source>
        <dbReference type="SAM" id="Phobius"/>
    </source>
</evidence>
<dbReference type="EMBL" id="AYCK01000322">
    <property type="status" value="NOT_ANNOTATED_CDS"/>
    <property type="molecule type" value="Genomic_DNA"/>
</dbReference>
<dbReference type="eggNOG" id="KOG0255">
    <property type="taxonomic scope" value="Eukaryota"/>
</dbReference>
<dbReference type="GeneTree" id="ENSGT00940000160723"/>
<dbReference type="Gene3D" id="1.20.1250.20">
    <property type="entry name" value="MFS general substrate transporter like domains"/>
    <property type="match status" value="1"/>
</dbReference>
<reference evidence="7" key="3">
    <citation type="submission" date="2025-09" db="UniProtKB">
        <authorList>
            <consortium name="Ensembl"/>
        </authorList>
    </citation>
    <scope>IDENTIFICATION</scope>
</reference>
<feature type="transmembrane region" description="Helical" evidence="6">
    <location>
        <begin position="182"/>
        <end position="201"/>
    </location>
</feature>
<dbReference type="InterPro" id="IPR005828">
    <property type="entry name" value="MFS_sugar_transport-like"/>
</dbReference>
<feature type="transmembrane region" description="Helical" evidence="6">
    <location>
        <begin position="207"/>
        <end position="228"/>
    </location>
</feature>
<feature type="transmembrane region" description="Helical" evidence="6">
    <location>
        <begin position="514"/>
        <end position="533"/>
    </location>
</feature>
<evidence type="ECO:0000313" key="8">
    <source>
        <dbReference type="Proteomes" id="UP000028760"/>
    </source>
</evidence>
<dbReference type="AlphaFoldDB" id="A0A096M0V2"/>
<feature type="transmembrane region" description="Helical" evidence="6">
    <location>
        <begin position="449"/>
        <end position="471"/>
    </location>
</feature>
<dbReference type="Proteomes" id="UP000028760">
    <property type="component" value="Unassembled WGS sequence"/>
</dbReference>
<feature type="transmembrane region" description="Helical" evidence="6">
    <location>
        <begin position="20"/>
        <end position="39"/>
    </location>
</feature>
<reference evidence="7" key="2">
    <citation type="submission" date="2025-08" db="UniProtKB">
        <authorList>
            <consortium name="Ensembl"/>
        </authorList>
    </citation>
    <scope>IDENTIFICATION</scope>
</reference>
<protein>
    <submittedName>
        <fullName evidence="7">Solute carrier family 22 member 16</fullName>
    </submittedName>
</protein>
<proteinExistence type="predicted"/>
<dbReference type="EMBL" id="AYCK01000323">
    <property type="status" value="NOT_ANNOTATED_CDS"/>
    <property type="molecule type" value="Genomic_DNA"/>
</dbReference>
<evidence type="ECO:0000256" key="5">
    <source>
        <dbReference type="SAM" id="MobiDB-lite"/>
    </source>
</evidence>
<dbReference type="STRING" id="48698.ENSPFOP00000025043"/>
<evidence type="ECO:0000313" key="7">
    <source>
        <dbReference type="Ensembl" id="ENSPFOP00000025043.1"/>
    </source>
</evidence>
<evidence type="ECO:0000256" key="4">
    <source>
        <dbReference type="ARBA" id="ARBA00023136"/>
    </source>
</evidence>
<feature type="transmembrane region" description="Helical" evidence="6">
    <location>
        <begin position="483"/>
        <end position="508"/>
    </location>
</feature>
<dbReference type="GO" id="GO:0022857">
    <property type="term" value="F:transmembrane transporter activity"/>
    <property type="evidence" value="ECO:0007669"/>
    <property type="project" value="InterPro"/>
</dbReference>
<dbReference type="Ensembl" id="ENSPFOT00000029446.1">
    <property type="protein sequence ID" value="ENSPFOP00000025043.1"/>
    <property type="gene ID" value="ENSPFOG00000019610.2"/>
</dbReference>
<accession>A0A096M0V2</accession>
<feature type="transmembrane region" description="Helical" evidence="6">
    <location>
        <begin position="423"/>
        <end position="443"/>
    </location>
</feature>
<keyword evidence="4 6" id="KW-0472">Membrane</keyword>
<sequence length="580" mass="64807">AKMTVERMFDEYGHFKRFQACLYFAAVFQATSCGIHYLASVFLVETPNFVCSVPGNITDVLYGNITGSSLESVFPVIKPAGGPLVVRTSEGEQWELSRCRSALRINPQDFTYDYYGNKTMKDCSGNFVYDHTEVHSSIVTDWDLVCEKEWLAKLCQPTFMLGVLVGALLFGDIADRIGRVKILMITSLCQFALGVAVAFSLNYYFFVVLRFLLAMASSGYLVVVFVYVTEFTGSKVRTWTSMHIHAAFAVGIMVVALTGYLVRVWWIYQIILSICTSPFLLFCWKFPETPFYLMAKGRYQEAQALLDTIARFNGLECRLKAEDLLEPMKSENGKTLLEKEEGERPAQPEKKLSILDLFCSWRMAGRTCTVWAIWFIGSLGYYVFSLGSVNLGGNQYVNLFLAGECQIKNNFNYTLSISILKRLLICVPVYIASPFFCMIKSAYRQEIDSLAIALSMIGKFAVAIAFGLIYLYTCELYPTVIRWTLAVGSGSMMCRVGSIVAPFCVYLVDVWVYLPQLIVGILAFAIGVLTLLLPETLGEPLPTTLEEAESLGSNPRKKNSSPGNKDAGDGMELNQHEAKA</sequence>
<keyword evidence="3 6" id="KW-1133">Transmembrane helix</keyword>
<name>A0A096M0V2_POEFO</name>
<dbReference type="InterPro" id="IPR036259">
    <property type="entry name" value="MFS_trans_sf"/>
</dbReference>
<evidence type="ECO:0000256" key="3">
    <source>
        <dbReference type="ARBA" id="ARBA00022989"/>
    </source>
</evidence>
<keyword evidence="2 6" id="KW-0812">Transmembrane</keyword>
<feature type="region of interest" description="Disordered" evidence="5">
    <location>
        <begin position="544"/>
        <end position="580"/>
    </location>
</feature>
<dbReference type="SUPFAM" id="SSF103473">
    <property type="entry name" value="MFS general substrate transporter"/>
    <property type="match status" value="1"/>
</dbReference>
<feature type="transmembrane region" description="Helical" evidence="6">
    <location>
        <begin position="240"/>
        <end position="260"/>
    </location>
</feature>
<organism evidence="7 8">
    <name type="scientific">Poecilia formosa</name>
    <name type="common">Amazon molly</name>
    <name type="synonym">Limia formosa</name>
    <dbReference type="NCBI Taxonomy" id="48698"/>
    <lineage>
        <taxon>Eukaryota</taxon>
        <taxon>Metazoa</taxon>
        <taxon>Chordata</taxon>
        <taxon>Craniata</taxon>
        <taxon>Vertebrata</taxon>
        <taxon>Euteleostomi</taxon>
        <taxon>Actinopterygii</taxon>
        <taxon>Neopterygii</taxon>
        <taxon>Teleostei</taxon>
        <taxon>Neoteleostei</taxon>
        <taxon>Acanthomorphata</taxon>
        <taxon>Ovalentaria</taxon>
        <taxon>Atherinomorphae</taxon>
        <taxon>Cyprinodontiformes</taxon>
        <taxon>Poeciliidae</taxon>
        <taxon>Poeciliinae</taxon>
        <taxon>Poecilia</taxon>
    </lineage>
</organism>
<dbReference type="GO" id="GO:0016020">
    <property type="term" value="C:membrane"/>
    <property type="evidence" value="ECO:0007669"/>
    <property type="project" value="UniProtKB-SubCell"/>
</dbReference>
<dbReference type="Pfam" id="PF00083">
    <property type="entry name" value="Sugar_tr"/>
    <property type="match status" value="1"/>
</dbReference>
<keyword evidence="8" id="KW-1185">Reference proteome</keyword>
<evidence type="ECO:0000256" key="1">
    <source>
        <dbReference type="ARBA" id="ARBA00004141"/>
    </source>
</evidence>
<comment type="subcellular location">
    <subcellularLocation>
        <location evidence="1">Membrane</location>
        <topology evidence="1">Multi-pass membrane protein</topology>
    </subcellularLocation>
</comment>
<dbReference type="PANTHER" id="PTHR24064">
    <property type="entry name" value="SOLUTE CARRIER FAMILY 22 MEMBER"/>
    <property type="match status" value="1"/>
</dbReference>
<reference evidence="8" key="1">
    <citation type="submission" date="2013-10" db="EMBL/GenBank/DDBJ databases">
        <authorList>
            <person name="Schartl M."/>
            <person name="Warren W."/>
        </authorList>
    </citation>
    <scope>NUCLEOTIDE SEQUENCE [LARGE SCALE GENOMIC DNA]</scope>
    <source>
        <strain evidence="8">female</strain>
    </source>
</reference>
<evidence type="ECO:0000256" key="2">
    <source>
        <dbReference type="ARBA" id="ARBA00022692"/>
    </source>
</evidence>
<dbReference type="OMA" id="MEAYMGA"/>